<protein>
    <submittedName>
        <fullName evidence="2">Uncharacterized protein</fullName>
    </submittedName>
</protein>
<dbReference type="OrthoDB" id="6347579at2759"/>
<organism evidence="2 3">
    <name type="scientific">Portunus trituberculatus</name>
    <name type="common">Swimming crab</name>
    <name type="synonym">Neptunus trituberculatus</name>
    <dbReference type="NCBI Taxonomy" id="210409"/>
    <lineage>
        <taxon>Eukaryota</taxon>
        <taxon>Metazoa</taxon>
        <taxon>Ecdysozoa</taxon>
        <taxon>Arthropoda</taxon>
        <taxon>Crustacea</taxon>
        <taxon>Multicrustacea</taxon>
        <taxon>Malacostraca</taxon>
        <taxon>Eumalacostraca</taxon>
        <taxon>Eucarida</taxon>
        <taxon>Decapoda</taxon>
        <taxon>Pleocyemata</taxon>
        <taxon>Brachyura</taxon>
        <taxon>Eubrachyura</taxon>
        <taxon>Portunoidea</taxon>
        <taxon>Portunidae</taxon>
        <taxon>Portuninae</taxon>
        <taxon>Portunus</taxon>
    </lineage>
</organism>
<reference evidence="2 3" key="1">
    <citation type="submission" date="2019-05" db="EMBL/GenBank/DDBJ databases">
        <title>Another draft genome of Portunus trituberculatus and its Hox gene families provides insights of decapod evolution.</title>
        <authorList>
            <person name="Jeong J.-H."/>
            <person name="Song I."/>
            <person name="Kim S."/>
            <person name="Choi T."/>
            <person name="Kim D."/>
            <person name="Ryu S."/>
            <person name="Kim W."/>
        </authorList>
    </citation>
    <scope>NUCLEOTIDE SEQUENCE [LARGE SCALE GENOMIC DNA]</scope>
    <source>
        <tissue evidence="2">Muscle</tissue>
    </source>
</reference>
<accession>A0A5B7GXH2</accession>
<evidence type="ECO:0000313" key="3">
    <source>
        <dbReference type="Proteomes" id="UP000324222"/>
    </source>
</evidence>
<proteinExistence type="predicted"/>
<evidence type="ECO:0000256" key="1">
    <source>
        <dbReference type="SAM" id="MobiDB-lite"/>
    </source>
</evidence>
<evidence type="ECO:0000313" key="2">
    <source>
        <dbReference type="EMBL" id="MPC62115.1"/>
    </source>
</evidence>
<dbReference type="Proteomes" id="UP000324222">
    <property type="component" value="Unassembled WGS sequence"/>
</dbReference>
<dbReference type="EMBL" id="VSRR010019310">
    <property type="protein sequence ID" value="MPC62115.1"/>
    <property type="molecule type" value="Genomic_DNA"/>
</dbReference>
<feature type="region of interest" description="Disordered" evidence="1">
    <location>
        <begin position="18"/>
        <end position="38"/>
    </location>
</feature>
<keyword evidence="3" id="KW-1185">Reference proteome</keyword>
<name>A0A5B7GXH2_PORTR</name>
<sequence>MRHHSKEVGELLGTWEGRTPFCNNSQPSPTSWMSAQASGGASSISTACGLVWRKDTSCGASRDHPRRQTVRWWVTVV</sequence>
<feature type="compositionally biased region" description="Polar residues" evidence="1">
    <location>
        <begin position="21"/>
        <end position="30"/>
    </location>
</feature>
<dbReference type="AlphaFoldDB" id="A0A5B7GXH2"/>
<gene>
    <name evidence="2" type="ORF">E2C01_056198</name>
</gene>
<comment type="caution">
    <text evidence="2">The sequence shown here is derived from an EMBL/GenBank/DDBJ whole genome shotgun (WGS) entry which is preliminary data.</text>
</comment>